<dbReference type="Gene3D" id="3.30.160.40">
    <property type="entry name" value="Porphobilinogen deaminase, C-terminal domain"/>
    <property type="match status" value="1"/>
</dbReference>
<dbReference type="InterPro" id="IPR000860">
    <property type="entry name" value="HemC"/>
</dbReference>
<dbReference type="Gene3D" id="3.40.190.10">
    <property type="entry name" value="Periplasmic binding protein-like II"/>
    <property type="match status" value="2"/>
</dbReference>
<evidence type="ECO:0000256" key="9">
    <source>
        <dbReference type="ARBA" id="ARBA00023244"/>
    </source>
</evidence>
<evidence type="ECO:0000313" key="17">
    <source>
        <dbReference type="Proteomes" id="UP001375240"/>
    </source>
</evidence>
<comment type="cofactor">
    <cofactor evidence="1">
        <name>dipyrromethane</name>
        <dbReference type="ChEBI" id="CHEBI:60342"/>
    </cofactor>
</comment>
<evidence type="ECO:0000256" key="13">
    <source>
        <dbReference type="SAM" id="MobiDB-lite"/>
    </source>
</evidence>
<dbReference type="GO" id="GO:0006783">
    <property type="term" value="P:heme biosynthetic process"/>
    <property type="evidence" value="ECO:0007669"/>
    <property type="project" value="UniProtKB-KW"/>
</dbReference>
<organism evidence="16 17">
    <name type="scientific">Orbilia brochopaga</name>
    <dbReference type="NCBI Taxonomy" id="3140254"/>
    <lineage>
        <taxon>Eukaryota</taxon>
        <taxon>Fungi</taxon>
        <taxon>Dikarya</taxon>
        <taxon>Ascomycota</taxon>
        <taxon>Pezizomycotina</taxon>
        <taxon>Orbiliomycetes</taxon>
        <taxon>Orbiliales</taxon>
        <taxon>Orbiliaceae</taxon>
        <taxon>Orbilia</taxon>
    </lineage>
</organism>
<dbReference type="FunFam" id="3.40.190.10:FF:000086">
    <property type="entry name" value="Probable porphobilinogen deaminase"/>
    <property type="match status" value="1"/>
</dbReference>
<dbReference type="FunFam" id="3.40.190.10:FF:000005">
    <property type="entry name" value="Porphobilinogen deaminase"/>
    <property type="match status" value="1"/>
</dbReference>
<sequence>MSTPADPAAPPAAGKVYRIGTRSSRLAMIQTNIVRDALLARHPDATFEITAMKTMGDKDKVTALHSFGAKSLWTMELEALLLDGEVDLIVHSLKDMPTQLPSGCKIGSILEREDPRDALVMKAGSPHTSLADLPPGSVVGTSSVRRGAQILKQYPHLKLENARGNVDTRLRKLDDPASPYACIILAAAGLIRMSLTHRITAYLSSPTLLHAVGQGAIGIEIRDNDAAVASLVAPLTHQPTYLCCLAERQLMRTLEGGCSVPIGVETKYIPIAADGTSDKIEMRASVSAVDGTKFVEVDDVLDVDGEGRAEEIGRTMAQRMLDRGAGAILAEIQKNKEEAEAAQAQASATAPPPEKAAGGADEEPVEYASPVCYMNTADM</sequence>
<evidence type="ECO:0000259" key="15">
    <source>
        <dbReference type="Pfam" id="PF03900"/>
    </source>
</evidence>
<dbReference type="GO" id="GO:0004418">
    <property type="term" value="F:hydroxymethylbilane synthase activity"/>
    <property type="evidence" value="ECO:0007669"/>
    <property type="project" value="UniProtKB-EC"/>
</dbReference>
<dbReference type="HAMAP" id="MF_00260">
    <property type="entry name" value="Porphobil_deam"/>
    <property type="match status" value="1"/>
</dbReference>
<keyword evidence="7" id="KW-0808">Transferase</keyword>
<comment type="caution">
    <text evidence="16">The sequence shown here is derived from an EMBL/GenBank/DDBJ whole genome shotgun (WGS) entry which is preliminary data.</text>
</comment>
<keyword evidence="8" id="KW-0350">Heme biosynthesis</keyword>
<evidence type="ECO:0000256" key="5">
    <source>
        <dbReference type="ARBA" id="ARBA00012655"/>
    </source>
</evidence>
<dbReference type="PROSITE" id="PS00533">
    <property type="entry name" value="PORPHOBILINOGEN_DEAM"/>
    <property type="match status" value="1"/>
</dbReference>
<dbReference type="InterPro" id="IPR036803">
    <property type="entry name" value="Porphobilinogen_deaminase_C_sf"/>
</dbReference>
<dbReference type="SUPFAM" id="SSF54782">
    <property type="entry name" value="Porphobilinogen deaminase (hydroxymethylbilane synthase), C-terminal domain"/>
    <property type="match status" value="1"/>
</dbReference>
<evidence type="ECO:0000313" key="16">
    <source>
        <dbReference type="EMBL" id="KAK6350176.1"/>
    </source>
</evidence>
<comment type="function">
    <text evidence="2">Tetrapolymerization of the monopyrrole PBG into the hydroxymethylbilane pre-uroporphyrinogen in several discrete steps.</text>
</comment>
<feature type="domain" description="Porphobilinogen deaminase C-terminal" evidence="15">
    <location>
        <begin position="241"/>
        <end position="321"/>
    </location>
</feature>
<reference evidence="16 17" key="1">
    <citation type="submission" date="2019-10" db="EMBL/GenBank/DDBJ databases">
        <authorList>
            <person name="Palmer J.M."/>
        </authorList>
    </citation>
    <scope>NUCLEOTIDE SEQUENCE [LARGE SCALE GENOMIC DNA]</scope>
    <source>
        <strain evidence="16 17">TWF696</strain>
    </source>
</reference>
<dbReference type="PANTHER" id="PTHR11557:SF0">
    <property type="entry name" value="PORPHOBILINOGEN DEAMINASE"/>
    <property type="match status" value="1"/>
</dbReference>
<dbReference type="SUPFAM" id="SSF53850">
    <property type="entry name" value="Periplasmic binding protein-like II"/>
    <property type="match status" value="1"/>
</dbReference>
<dbReference type="InterPro" id="IPR022419">
    <property type="entry name" value="Porphobilin_deaminase_cofac_BS"/>
</dbReference>
<evidence type="ECO:0000259" key="14">
    <source>
        <dbReference type="Pfam" id="PF01379"/>
    </source>
</evidence>
<keyword evidence="17" id="KW-1185">Reference proteome</keyword>
<accession>A0AAV9UW79</accession>
<evidence type="ECO:0000256" key="10">
    <source>
        <dbReference type="ARBA" id="ARBA00030685"/>
    </source>
</evidence>
<dbReference type="Pfam" id="PF01379">
    <property type="entry name" value="Porphobil_deam"/>
    <property type="match status" value="1"/>
</dbReference>
<feature type="domain" description="Porphobilinogen deaminase N-terminal" evidence="14">
    <location>
        <begin position="18"/>
        <end position="228"/>
    </location>
</feature>
<evidence type="ECO:0000256" key="12">
    <source>
        <dbReference type="ARBA" id="ARBA00048169"/>
    </source>
</evidence>
<dbReference type="EMBL" id="JAVHNQ010000004">
    <property type="protein sequence ID" value="KAK6350176.1"/>
    <property type="molecule type" value="Genomic_DNA"/>
</dbReference>
<comment type="catalytic activity">
    <reaction evidence="12">
        <text>4 porphobilinogen + H2O = hydroxymethylbilane + 4 NH4(+)</text>
        <dbReference type="Rhea" id="RHEA:13185"/>
        <dbReference type="ChEBI" id="CHEBI:15377"/>
        <dbReference type="ChEBI" id="CHEBI:28938"/>
        <dbReference type="ChEBI" id="CHEBI:57845"/>
        <dbReference type="ChEBI" id="CHEBI:58126"/>
        <dbReference type="EC" id="2.5.1.61"/>
    </reaction>
</comment>
<gene>
    <name evidence="16" type="primary">HEM3_1</name>
    <name evidence="16" type="ORF">TWF696_006418</name>
</gene>
<dbReference type="AlphaFoldDB" id="A0AAV9UW79"/>
<evidence type="ECO:0000256" key="2">
    <source>
        <dbReference type="ARBA" id="ARBA00002869"/>
    </source>
</evidence>
<dbReference type="CDD" id="cd13645">
    <property type="entry name" value="PBP2_HuPBGD_like"/>
    <property type="match status" value="1"/>
</dbReference>
<dbReference type="EC" id="2.5.1.61" evidence="5"/>
<comment type="similarity">
    <text evidence="4">Belongs to the HMBS family.</text>
</comment>
<feature type="region of interest" description="Disordered" evidence="13">
    <location>
        <begin position="336"/>
        <end position="367"/>
    </location>
</feature>
<protein>
    <recommendedName>
        <fullName evidence="6">Porphobilinogen deaminase</fullName>
        <ecNumber evidence="5">2.5.1.61</ecNumber>
    </recommendedName>
    <alternativeName>
        <fullName evidence="11">Hydroxymethylbilane synthase</fullName>
    </alternativeName>
    <alternativeName>
        <fullName evidence="10">Pre-uroporphyrinogen synthase</fullName>
    </alternativeName>
</protein>
<dbReference type="PANTHER" id="PTHR11557">
    <property type="entry name" value="PORPHOBILINOGEN DEAMINASE"/>
    <property type="match status" value="1"/>
</dbReference>
<evidence type="ECO:0000256" key="11">
    <source>
        <dbReference type="ARBA" id="ARBA00033064"/>
    </source>
</evidence>
<proteinExistence type="inferred from homology"/>
<evidence type="ECO:0000256" key="3">
    <source>
        <dbReference type="ARBA" id="ARBA00004735"/>
    </source>
</evidence>
<dbReference type="Proteomes" id="UP001375240">
    <property type="component" value="Unassembled WGS sequence"/>
</dbReference>
<evidence type="ECO:0000256" key="6">
    <source>
        <dbReference type="ARBA" id="ARBA00016519"/>
    </source>
</evidence>
<dbReference type="NCBIfam" id="TIGR00212">
    <property type="entry name" value="hemC"/>
    <property type="match status" value="1"/>
</dbReference>
<name>A0AAV9UW79_9PEZI</name>
<dbReference type="GO" id="GO:0005737">
    <property type="term" value="C:cytoplasm"/>
    <property type="evidence" value="ECO:0007669"/>
    <property type="project" value="TreeGrafter"/>
</dbReference>
<dbReference type="InterPro" id="IPR022417">
    <property type="entry name" value="Porphobilin_deaminase_N"/>
</dbReference>
<comment type="pathway">
    <text evidence="3">Porphyrin-containing compound metabolism; protoporphyrin-IX biosynthesis; coproporphyrinogen-III from 5-aminolevulinate: step 2/4.</text>
</comment>
<evidence type="ECO:0000256" key="4">
    <source>
        <dbReference type="ARBA" id="ARBA00005638"/>
    </source>
</evidence>
<evidence type="ECO:0000256" key="7">
    <source>
        <dbReference type="ARBA" id="ARBA00022679"/>
    </source>
</evidence>
<dbReference type="PRINTS" id="PR00151">
    <property type="entry name" value="PORPHBDMNASE"/>
</dbReference>
<evidence type="ECO:0000256" key="8">
    <source>
        <dbReference type="ARBA" id="ARBA00023133"/>
    </source>
</evidence>
<dbReference type="Pfam" id="PF03900">
    <property type="entry name" value="Porphobil_deamC"/>
    <property type="match status" value="1"/>
</dbReference>
<evidence type="ECO:0000256" key="1">
    <source>
        <dbReference type="ARBA" id="ARBA00001916"/>
    </source>
</evidence>
<keyword evidence="9" id="KW-0627">Porphyrin biosynthesis</keyword>
<dbReference type="InterPro" id="IPR022418">
    <property type="entry name" value="Porphobilinogen_deaminase_C"/>
</dbReference>